<evidence type="ECO:0000313" key="5">
    <source>
        <dbReference type="Proteomes" id="UP001147746"/>
    </source>
</evidence>
<dbReference type="AlphaFoldDB" id="A0A9W9PV68"/>
<feature type="region of interest" description="Disordered" evidence="2">
    <location>
        <begin position="50"/>
        <end position="69"/>
    </location>
</feature>
<feature type="compositionally biased region" description="Basic and acidic residues" evidence="2">
    <location>
        <begin position="245"/>
        <end position="256"/>
    </location>
</feature>
<dbReference type="Proteomes" id="UP001147746">
    <property type="component" value="Unassembled WGS sequence"/>
</dbReference>
<dbReference type="GO" id="GO:0005634">
    <property type="term" value="C:nucleus"/>
    <property type="evidence" value="ECO:0007669"/>
    <property type="project" value="TreeGrafter"/>
</dbReference>
<dbReference type="GO" id="GO:0000307">
    <property type="term" value="C:cyclin-dependent protein kinase holoenzyme complex"/>
    <property type="evidence" value="ECO:0007669"/>
    <property type="project" value="TreeGrafter"/>
</dbReference>
<dbReference type="InterPro" id="IPR006671">
    <property type="entry name" value="Cyclin_N"/>
</dbReference>
<dbReference type="GO" id="GO:0016538">
    <property type="term" value="F:cyclin-dependent protein serine/threonine kinase regulator activity"/>
    <property type="evidence" value="ECO:0007669"/>
    <property type="project" value="TreeGrafter"/>
</dbReference>
<dbReference type="Pfam" id="PF00134">
    <property type="entry name" value="Cyclin_N"/>
    <property type="match status" value="1"/>
</dbReference>
<reference evidence="4" key="2">
    <citation type="journal article" date="2023" name="IMA Fungus">
        <title>Comparative genomic study of the Penicillium genus elucidates a diverse pangenome and 15 lateral gene transfer events.</title>
        <authorList>
            <person name="Petersen C."/>
            <person name="Sorensen T."/>
            <person name="Nielsen M.R."/>
            <person name="Sondergaard T.E."/>
            <person name="Sorensen J.L."/>
            <person name="Fitzpatrick D.A."/>
            <person name="Frisvad J.C."/>
            <person name="Nielsen K.L."/>
        </authorList>
    </citation>
    <scope>NUCLEOTIDE SEQUENCE</scope>
    <source>
        <strain evidence="4">IBT 21472</strain>
    </source>
</reference>
<evidence type="ECO:0000313" key="4">
    <source>
        <dbReference type="EMBL" id="KAJ5315086.1"/>
    </source>
</evidence>
<feature type="compositionally biased region" description="Pro residues" evidence="2">
    <location>
        <begin position="56"/>
        <end position="69"/>
    </location>
</feature>
<protein>
    <recommendedName>
        <fullName evidence="3">Cyclin N-terminal domain-containing protein</fullName>
    </recommendedName>
</protein>
<evidence type="ECO:0000256" key="2">
    <source>
        <dbReference type="SAM" id="MobiDB-lite"/>
    </source>
</evidence>
<keyword evidence="1" id="KW-0175">Coiled coil</keyword>
<evidence type="ECO:0000256" key="1">
    <source>
        <dbReference type="SAM" id="Coils"/>
    </source>
</evidence>
<evidence type="ECO:0000259" key="3">
    <source>
        <dbReference type="Pfam" id="PF00134"/>
    </source>
</evidence>
<reference evidence="4" key="1">
    <citation type="submission" date="2022-12" db="EMBL/GenBank/DDBJ databases">
        <authorList>
            <person name="Petersen C."/>
        </authorList>
    </citation>
    <scope>NUCLEOTIDE SEQUENCE</scope>
    <source>
        <strain evidence="4">IBT 21472</strain>
    </source>
</reference>
<accession>A0A9W9PV68</accession>
<feature type="compositionally biased region" description="Basic and acidic residues" evidence="2">
    <location>
        <begin position="269"/>
        <end position="284"/>
    </location>
</feature>
<dbReference type="PANTHER" id="PTHR15615:SF10">
    <property type="entry name" value="PHO85 CYCLIN-2-RELATED"/>
    <property type="match status" value="1"/>
</dbReference>
<proteinExistence type="predicted"/>
<feature type="compositionally biased region" description="Low complexity" evidence="2">
    <location>
        <begin position="323"/>
        <end position="338"/>
    </location>
</feature>
<gene>
    <name evidence="4" type="ORF">N7476_005393</name>
</gene>
<feature type="region of interest" description="Disordered" evidence="2">
    <location>
        <begin position="245"/>
        <end position="356"/>
    </location>
</feature>
<dbReference type="CDD" id="cd20557">
    <property type="entry name" value="CYCLIN_ScPCL1-like"/>
    <property type="match status" value="1"/>
</dbReference>
<feature type="domain" description="Cyclin N-terminal" evidence="3">
    <location>
        <begin position="78"/>
        <end position="178"/>
    </location>
</feature>
<sequence length="423" mass="47353">MNTGNMNHQALNRAALDSFVTQRVSREMVTYLAQQASQVIRCEAHVTNTVNQHGQPTPPSTPPLDPADQLPPLPSIEEFIASLVARSQVQVPTLMSSLVYLGRLRDRLPPVAKGMRCTVHRIFLASLILAAKNLNDSSPKNKHWARYTVVKGYQGFGFSLPEVNLMERQLLFLLDWETRVAEEDLFTFLDPFLAPIRQRLQAVERQRKAEEEELQRKQQHREWRRLHQSADMLASRLRRQKIDARGDHRRAVDNSLRRLPSHVSCPTIHHTDHSPQFIAEHERYNPYPRTRSSPNRPGRSISPPSIRDVPGLSHAETFNSLCSRSSSTAPSSRGTPASISTCSSHGNDDVMLTDPSSSPSVSSLAYSYVNVGHITSKQAFEPARQPSKKMKINGHSHSGGFVARFLASATGSYMGSRIGRPHA</sequence>
<dbReference type="SUPFAM" id="SSF47954">
    <property type="entry name" value="Cyclin-like"/>
    <property type="match status" value="1"/>
</dbReference>
<organism evidence="4 5">
    <name type="scientific">Penicillium atrosanguineum</name>
    <dbReference type="NCBI Taxonomy" id="1132637"/>
    <lineage>
        <taxon>Eukaryota</taxon>
        <taxon>Fungi</taxon>
        <taxon>Dikarya</taxon>
        <taxon>Ascomycota</taxon>
        <taxon>Pezizomycotina</taxon>
        <taxon>Eurotiomycetes</taxon>
        <taxon>Eurotiomycetidae</taxon>
        <taxon>Eurotiales</taxon>
        <taxon>Aspergillaceae</taxon>
        <taxon>Penicillium</taxon>
    </lineage>
</organism>
<keyword evidence="5" id="KW-1185">Reference proteome</keyword>
<name>A0A9W9PV68_9EURO</name>
<dbReference type="PANTHER" id="PTHR15615">
    <property type="match status" value="1"/>
</dbReference>
<feature type="coiled-coil region" evidence="1">
    <location>
        <begin position="193"/>
        <end position="220"/>
    </location>
</feature>
<comment type="caution">
    <text evidence="4">The sequence shown here is derived from an EMBL/GenBank/DDBJ whole genome shotgun (WGS) entry which is preliminary data.</text>
</comment>
<dbReference type="Gene3D" id="1.10.472.10">
    <property type="entry name" value="Cyclin-like"/>
    <property type="match status" value="1"/>
</dbReference>
<dbReference type="EMBL" id="JAPZBO010000005">
    <property type="protein sequence ID" value="KAJ5315086.1"/>
    <property type="molecule type" value="Genomic_DNA"/>
</dbReference>
<dbReference type="InterPro" id="IPR036915">
    <property type="entry name" value="Cyclin-like_sf"/>
</dbReference>
<dbReference type="GO" id="GO:0019901">
    <property type="term" value="F:protein kinase binding"/>
    <property type="evidence" value="ECO:0007669"/>
    <property type="project" value="InterPro"/>
</dbReference>
<dbReference type="InterPro" id="IPR013922">
    <property type="entry name" value="Cyclin_PHO80-like"/>
</dbReference>